<dbReference type="KEGG" id="prel:PRELSG_1010500"/>
<keyword evidence="6" id="KW-1185">Reference proteome</keyword>
<keyword evidence="1" id="KW-0862">Zinc</keyword>
<evidence type="ECO:0000313" key="5">
    <source>
        <dbReference type="EMBL" id="CRH00451.1"/>
    </source>
</evidence>
<evidence type="ECO:0000313" key="6">
    <source>
        <dbReference type="Proteomes" id="UP000220158"/>
    </source>
</evidence>
<dbReference type="GO" id="GO:0008270">
    <property type="term" value="F:zinc ion binding"/>
    <property type="evidence" value="ECO:0007669"/>
    <property type="project" value="UniProtKB-KW"/>
</dbReference>
<dbReference type="OMA" id="AYYHMRT"/>
<feature type="coiled-coil region" evidence="2">
    <location>
        <begin position="1157"/>
        <end position="1193"/>
    </location>
</feature>
<dbReference type="GeneID" id="39736571"/>
<dbReference type="GO" id="GO:0007265">
    <property type="term" value="P:Ras protein signal transduction"/>
    <property type="evidence" value="ECO:0007669"/>
    <property type="project" value="TreeGrafter"/>
</dbReference>
<feature type="compositionally biased region" description="Basic and acidic residues" evidence="3">
    <location>
        <begin position="26"/>
        <end position="36"/>
    </location>
</feature>
<sequence>MNRNNRKKKKSKIKKKINSSFNLNDKNNESNTKKNSDCNTVYNVNLSNDYNEKEELYLNHKVENILEDQSLKKEKDNKEENAYEMEEKNKSKNINKTEKSMNDDNDPNYKETNKQIKNLHIINTNKIKKYTNKVEKENIREKETTINNVIKNELNLKNHEIFDILKLNNKDTIEEKVNKIFPLIDVDYNTFSYFQEAEDDFVKEINKEISKFQNKFDDLSFLQNIKKNDSLNSIGVNKQINKETYIEINESNQEKKLSSVERRKNEVKVETKMNANDFDINEIPLKKNIFGQKIFNFSDIQCESNNFFILKRKIKRKKKKKKKMMTKYYKVIRDLCLIKKEENEKKRNRYYIFNYNCGNTKIQSITGYIRCFKKYHLYEEKNNFLRKKTNNINNIENEIRISVLLCVNVPNCISPSEFLELLYPYDYFIFFLRVLNKKNNEEYMIYFLTFDIYAKKIIKRAKHIFYFNMKKKKNIKLYLVKDITINVNSNINKKCKNIGRNKVYKNKENKTKYAYNINKFINPLYLISQNKFQLSCAVCLEALYSENLSKIISYIFNLNFEKQKKNDKKKDTDDNTVKDSVIKDKNYDYSREKMKLKVKDNDIEDIIFDSIKKEDDNWKGNNNTDNIHNEDPHKDNNYFDEYSKSNKEFINMDNEIIKKENLYLNTLNSFVSNDYNYYLSVIPFINNMQNKYNDQLKKKVKNTNNQIYNNVCINILCSHIFHSNCLKKWCFTSCPICRYKQYNYQVASCNICEKTQNVKICLFCGFSGCSFNYDQQRKLREKKKKKKKKIFKKKRKIIRKIYYIFSRITDAFKKREENIHQYYNIERIKYRHYYTKMNKIEDYRNNIIEENKRKFNKEEINLKKKGINEYSYNKKEVNFYTKDNIKHLNENKNIKIVHFTPIEDSNKNDKKENGVGNNINKLIYLNENKKIIKNFRNFSKYIYIIKKKKEYLERVEKVENEKNCYLSKKYKLTKKKNFNNKYFQKKKKKERKNIADHAKNHFCKTNHNYFFDVVKNSVYDYSSYLYIKKLINLKSENKDLKNIYSGNMHISGKEEIVDKKNIIMYIYEFNQLLSALLESQRDHFISCIYDLKLDYEKINKDNLNEINKNLNEMKILKEKNYNLKSDLKKKINLLHDKIQANDGLLEHLRNVEIINEKLCEEQKKEVYEHEMKKEKNQNIIKEKQQIIRELKQQIVDLSFHKQATDKFSQNSEIKNSSFMIGEKIMQKNRFKKK</sequence>
<dbReference type="RefSeq" id="XP_028533454.1">
    <property type="nucleotide sequence ID" value="XM_028677024.1"/>
</dbReference>
<dbReference type="OrthoDB" id="273556at2759"/>
<keyword evidence="1" id="KW-0863">Zinc-finger</keyword>
<protein>
    <recommendedName>
        <fullName evidence="4">RING-type domain-containing protein</fullName>
    </recommendedName>
</protein>
<feature type="compositionally biased region" description="Basic residues" evidence="3">
    <location>
        <begin position="1"/>
        <end position="17"/>
    </location>
</feature>
<dbReference type="Gene3D" id="3.30.40.10">
    <property type="entry name" value="Zinc/RING finger domain, C3HC4 (zinc finger)"/>
    <property type="match status" value="1"/>
</dbReference>
<dbReference type="Proteomes" id="UP000220158">
    <property type="component" value="Chromosome 10"/>
</dbReference>
<dbReference type="PROSITE" id="PS50089">
    <property type="entry name" value="ZF_RING_2"/>
    <property type="match status" value="1"/>
</dbReference>
<dbReference type="AlphaFoldDB" id="A0A1J1H717"/>
<evidence type="ECO:0000256" key="2">
    <source>
        <dbReference type="SAM" id="Coils"/>
    </source>
</evidence>
<dbReference type="GO" id="GO:0016567">
    <property type="term" value="P:protein ubiquitination"/>
    <property type="evidence" value="ECO:0007669"/>
    <property type="project" value="TreeGrafter"/>
</dbReference>
<dbReference type="GO" id="GO:0005737">
    <property type="term" value="C:cytoplasm"/>
    <property type="evidence" value="ECO:0007669"/>
    <property type="project" value="TreeGrafter"/>
</dbReference>
<proteinExistence type="predicted"/>
<evidence type="ECO:0000256" key="1">
    <source>
        <dbReference type="PROSITE-ProRule" id="PRU00175"/>
    </source>
</evidence>
<gene>
    <name evidence="5" type="ORF">PRELSG_1010500</name>
</gene>
<dbReference type="SUPFAM" id="SSF57850">
    <property type="entry name" value="RING/U-box"/>
    <property type="match status" value="1"/>
</dbReference>
<organism evidence="5 6">
    <name type="scientific">Plasmodium relictum</name>
    <dbReference type="NCBI Taxonomy" id="85471"/>
    <lineage>
        <taxon>Eukaryota</taxon>
        <taxon>Sar</taxon>
        <taxon>Alveolata</taxon>
        <taxon>Apicomplexa</taxon>
        <taxon>Aconoidasida</taxon>
        <taxon>Haemosporida</taxon>
        <taxon>Plasmodiidae</taxon>
        <taxon>Plasmodium</taxon>
        <taxon>Plasmodium (Haemamoeba)</taxon>
    </lineage>
</organism>
<dbReference type="InterPro" id="IPR013083">
    <property type="entry name" value="Znf_RING/FYVE/PHD"/>
</dbReference>
<dbReference type="VEuPathDB" id="PlasmoDB:PRELSG_1010500"/>
<dbReference type="PANTHER" id="PTHR24007">
    <property type="entry name" value="BRCA1-ASSOCIATED PROTEIN"/>
    <property type="match status" value="1"/>
</dbReference>
<name>A0A1J1H717_PLARL</name>
<evidence type="ECO:0000256" key="3">
    <source>
        <dbReference type="SAM" id="MobiDB-lite"/>
    </source>
</evidence>
<dbReference type="GO" id="GO:0061630">
    <property type="term" value="F:ubiquitin protein ligase activity"/>
    <property type="evidence" value="ECO:0007669"/>
    <property type="project" value="TreeGrafter"/>
</dbReference>
<dbReference type="PANTHER" id="PTHR24007:SF7">
    <property type="entry name" value="BRCA1-ASSOCIATED PROTEIN"/>
    <property type="match status" value="1"/>
</dbReference>
<keyword evidence="2" id="KW-0175">Coiled coil</keyword>
<feature type="domain" description="RING-type" evidence="4">
    <location>
        <begin position="717"/>
        <end position="738"/>
    </location>
</feature>
<evidence type="ECO:0000259" key="4">
    <source>
        <dbReference type="PROSITE" id="PS50089"/>
    </source>
</evidence>
<dbReference type="InterPro" id="IPR001841">
    <property type="entry name" value="Znf_RING"/>
</dbReference>
<reference evidence="5 6" key="1">
    <citation type="submission" date="2015-04" db="EMBL/GenBank/DDBJ databases">
        <authorList>
            <consortium name="Pathogen Informatics"/>
        </authorList>
    </citation>
    <scope>NUCLEOTIDE SEQUENCE [LARGE SCALE GENOMIC DNA]</scope>
    <source>
        <strain evidence="5 6">SGS1</strain>
    </source>
</reference>
<accession>A0A1J1H717</accession>
<feature type="region of interest" description="Disordered" evidence="3">
    <location>
        <begin position="1"/>
        <end position="38"/>
    </location>
</feature>
<dbReference type="EMBL" id="LN835305">
    <property type="protein sequence ID" value="CRH00451.1"/>
    <property type="molecule type" value="Genomic_DNA"/>
</dbReference>
<keyword evidence="1" id="KW-0479">Metal-binding</keyword>
<feature type="region of interest" description="Disordered" evidence="3">
    <location>
        <begin position="69"/>
        <end position="113"/>
    </location>
</feature>